<dbReference type="InterPro" id="IPR036388">
    <property type="entry name" value="WH-like_DNA-bd_sf"/>
</dbReference>
<evidence type="ECO:0000256" key="1">
    <source>
        <dbReference type="ARBA" id="ARBA00023015"/>
    </source>
</evidence>
<organism evidence="5 6">
    <name type="scientific">Stutzerimonas stutzeri</name>
    <name type="common">Pseudomonas stutzeri</name>
    <dbReference type="NCBI Taxonomy" id="316"/>
    <lineage>
        <taxon>Bacteria</taxon>
        <taxon>Pseudomonadati</taxon>
        <taxon>Pseudomonadota</taxon>
        <taxon>Gammaproteobacteria</taxon>
        <taxon>Pseudomonadales</taxon>
        <taxon>Pseudomonadaceae</taxon>
        <taxon>Stutzerimonas</taxon>
    </lineage>
</organism>
<proteinExistence type="predicted"/>
<reference evidence="5 6" key="1">
    <citation type="submission" date="2014-03" db="EMBL/GenBank/DDBJ databases">
        <title>Complete genome sequence of Pseudomonas stutzeri 19SMN4.</title>
        <authorList>
            <person name="Brunet-Galmes I."/>
            <person name="Nogales B."/>
            <person name="Busquets A."/>
            <person name="Pena A."/>
            <person name="Gomila M."/>
            <person name="Garcia-Valdes E."/>
            <person name="Lalucat J."/>
            <person name="Bennasar A."/>
            <person name="Bosch R."/>
        </authorList>
    </citation>
    <scope>NUCLEOTIDE SEQUENCE [LARGE SCALE GENOMIC DNA]</scope>
    <source>
        <strain evidence="5 6">19SMN4</strain>
    </source>
</reference>
<dbReference type="InterPro" id="IPR012318">
    <property type="entry name" value="HTH_CRP"/>
</dbReference>
<dbReference type="SUPFAM" id="SSF46785">
    <property type="entry name" value="Winged helix' DNA-binding domain"/>
    <property type="match status" value="1"/>
</dbReference>
<sequence length="249" mass="27677">MEASKDGCEAAPLICRECALRGVCLPATLYDPDLSRFENIIRHNRRVARHKHLRRASEPANQIYALRSGALKTYIVSNDGRELVTGFVLPGELVALDAFAGGRSASHVMALEPSLVCGIPVAELEELLTGSARLRKRLFKFISHELQIEQAHLRHNRESAGQRFLAFFLDLSARHARRGLSPTRFTLPMTRAEIGNYLGLTTETVSRLFTRYRQLGLIDTTGRDVQLLDVRSLAIARDASAQRISCLAG</sequence>
<dbReference type="InterPro" id="IPR050397">
    <property type="entry name" value="Env_Response_Regulators"/>
</dbReference>
<evidence type="ECO:0000313" key="6">
    <source>
        <dbReference type="Proteomes" id="UP000025238"/>
    </source>
</evidence>
<dbReference type="OrthoDB" id="7643467at2"/>
<dbReference type="Pfam" id="PF00027">
    <property type="entry name" value="cNMP_binding"/>
    <property type="match status" value="1"/>
</dbReference>
<evidence type="ECO:0000259" key="4">
    <source>
        <dbReference type="PROSITE" id="PS51063"/>
    </source>
</evidence>
<dbReference type="Gene3D" id="1.10.10.10">
    <property type="entry name" value="Winged helix-like DNA-binding domain superfamily/Winged helix DNA-binding domain"/>
    <property type="match status" value="1"/>
</dbReference>
<dbReference type="PROSITE" id="PS51063">
    <property type="entry name" value="HTH_CRP_2"/>
    <property type="match status" value="1"/>
</dbReference>
<dbReference type="SUPFAM" id="SSF51206">
    <property type="entry name" value="cAMP-binding domain-like"/>
    <property type="match status" value="1"/>
</dbReference>
<dbReference type="InterPro" id="IPR036390">
    <property type="entry name" value="WH_DNA-bd_sf"/>
</dbReference>
<keyword evidence="3" id="KW-0804">Transcription</keyword>
<dbReference type="PRINTS" id="PR00034">
    <property type="entry name" value="HTHCRP"/>
</dbReference>
<dbReference type="InterPro" id="IPR000595">
    <property type="entry name" value="cNMP-bd_dom"/>
</dbReference>
<dbReference type="InterPro" id="IPR014710">
    <property type="entry name" value="RmlC-like_jellyroll"/>
</dbReference>
<dbReference type="FunFam" id="1.10.10.10:FF:000028">
    <property type="entry name" value="Fumarate/nitrate reduction transcriptional regulator Fnr"/>
    <property type="match status" value="1"/>
</dbReference>
<evidence type="ECO:0000256" key="2">
    <source>
        <dbReference type="ARBA" id="ARBA00023125"/>
    </source>
</evidence>
<feature type="domain" description="HTH crp-type" evidence="4">
    <location>
        <begin position="158"/>
        <end position="231"/>
    </location>
</feature>
<dbReference type="AlphaFoldDB" id="A0A023WTM4"/>
<dbReference type="Proteomes" id="UP000025238">
    <property type="component" value="Chromosome"/>
</dbReference>
<dbReference type="SMART" id="SM00419">
    <property type="entry name" value="HTH_CRP"/>
    <property type="match status" value="1"/>
</dbReference>
<dbReference type="CDD" id="cd00092">
    <property type="entry name" value="HTH_CRP"/>
    <property type="match status" value="1"/>
</dbReference>
<keyword evidence="2" id="KW-0238">DNA-binding</keyword>
<dbReference type="GO" id="GO:0003700">
    <property type="term" value="F:DNA-binding transcription factor activity"/>
    <property type="evidence" value="ECO:0007669"/>
    <property type="project" value="TreeGrafter"/>
</dbReference>
<dbReference type="GO" id="GO:0005829">
    <property type="term" value="C:cytosol"/>
    <property type="evidence" value="ECO:0007669"/>
    <property type="project" value="TreeGrafter"/>
</dbReference>
<gene>
    <name evidence="5" type="ORF">UIB01_11375</name>
</gene>
<dbReference type="Pfam" id="PF13545">
    <property type="entry name" value="HTH_Crp_2"/>
    <property type="match status" value="1"/>
</dbReference>
<dbReference type="EMBL" id="CP007509">
    <property type="protein sequence ID" value="AHY43040.1"/>
    <property type="molecule type" value="Genomic_DNA"/>
</dbReference>
<keyword evidence="1" id="KW-0805">Transcription regulation</keyword>
<name>A0A023WTM4_STUST</name>
<dbReference type="GO" id="GO:0003677">
    <property type="term" value="F:DNA binding"/>
    <property type="evidence" value="ECO:0007669"/>
    <property type="project" value="UniProtKB-KW"/>
</dbReference>
<protein>
    <submittedName>
        <fullName evidence="5">cAMP-binding protein</fullName>
    </submittedName>
</protein>
<dbReference type="PANTHER" id="PTHR24567:SF75">
    <property type="entry name" value="FUMARATE AND NITRATE REDUCTION REGULATORY PROTEIN"/>
    <property type="match status" value="1"/>
</dbReference>
<accession>A0A023WTM4</accession>
<dbReference type="KEGG" id="pstu:UIB01_11375"/>
<evidence type="ECO:0000313" key="5">
    <source>
        <dbReference type="EMBL" id="AHY43040.1"/>
    </source>
</evidence>
<dbReference type="InterPro" id="IPR018490">
    <property type="entry name" value="cNMP-bd_dom_sf"/>
</dbReference>
<dbReference type="Gene3D" id="2.60.120.10">
    <property type="entry name" value="Jelly Rolls"/>
    <property type="match status" value="1"/>
</dbReference>
<dbReference type="CDD" id="cd00038">
    <property type="entry name" value="CAP_ED"/>
    <property type="match status" value="1"/>
</dbReference>
<evidence type="ECO:0000256" key="3">
    <source>
        <dbReference type="ARBA" id="ARBA00023163"/>
    </source>
</evidence>
<dbReference type="SMART" id="SM00100">
    <property type="entry name" value="cNMP"/>
    <property type="match status" value="1"/>
</dbReference>
<dbReference type="PANTHER" id="PTHR24567">
    <property type="entry name" value="CRP FAMILY TRANSCRIPTIONAL REGULATORY PROTEIN"/>
    <property type="match status" value="1"/>
</dbReference>
<dbReference type="PATRIC" id="fig|316.97.peg.2278"/>